<evidence type="ECO:0000313" key="3">
    <source>
        <dbReference type="Proteomes" id="UP001595816"/>
    </source>
</evidence>
<evidence type="ECO:0000259" key="1">
    <source>
        <dbReference type="PROSITE" id="PS50995"/>
    </source>
</evidence>
<sequence length="160" mass="18023">MSTAKRADPAEGLSVDDGIRTLLLLMPRMVGRVKRIRIPEELQTLALAPRHLSLLSYLLFDGPLTVGELARRLEIAPTTVSLMIAELSKREVVERTDDPADRRRTIVSITEPRRPSIDAWLSQGARAWRKALEPLTPAQRKLFVDTLATYEREVLTELDA</sequence>
<dbReference type="InterPro" id="IPR036388">
    <property type="entry name" value="WH-like_DNA-bd_sf"/>
</dbReference>
<gene>
    <name evidence="2" type="ORF">ACFOZ4_30830</name>
</gene>
<dbReference type="PANTHER" id="PTHR33164">
    <property type="entry name" value="TRANSCRIPTIONAL REGULATOR, MARR FAMILY"/>
    <property type="match status" value="1"/>
</dbReference>
<dbReference type="PANTHER" id="PTHR33164:SF43">
    <property type="entry name" value="HTH-TYPE TRANSCRIPTIONAL REPRESSOR YETL"/>
    <property type="match status" value="1"/>
</dbReference>
<dbReference type="Pfam" id="PF12802">
    <property type="entry name" value="MarR_2"/>
    <property type="match status" value="1"/>
</dbReference>
<comment type="caution">
    <text evidence="2">The sequence shown here is derived from an EMBL/GenBank/DDBJ whole genome shotgun (WGS) entry which is preliminary data.</text>
</comment>
<dbReference type="PROSITE" id="PS50995">
    <property type="entry name" value="HTH_MARR_2"/>
    <property type="match status" value="1"/>
</dbReference>
<dbReference type="SUPFAM" id="SSF46785">
    <property type="entry name" value="Winged helix' DNA-binding domain"/>
    <property type="match status" value="1"/>
</dbReference>
<organism evidence="2 3">
    <name type="scientific">Hamadaea flava</name>
    <dbReference type="NCBI Taxonomy" id="1742688"/>
    <lineage>
        <taxon>Bacteria</taxon>
        <taxon>Bacillati</taxon>
        <taxon>Actinomycetota</taxon>
        <taxon>Actinomycetes</taxon>
        <taxon>Micromonosporales</taxon>
        <taxon>Micromonosporaceae</taxon>
        <taxon>Hamadaea</taxon>
    </lineage>
</organism>
<feature type="domain" description="HTH marR-type" evidence="1">
    <location>
        <begin position="16"/>
        <end position="152"/>
    </location>
</feature>
<dbReference type="EMBL" id="JBHSAY010000020">
    <property type="protein sequence ID" value="MFC4135027.1"/>
    <property type="molecule type" value="Genomic_DNA"/>
</dbReference>
<dbReference type="InterPro" id="IPR036390">
    <property type="entry name" value="WH_DNA-bd_sf"/>
</dbReference>
<accession>A0ABV8LXC5</accession>
<name>A0ABV8LXC5_9ACTN</name>
<dbReference type="InterPro" id="IPR039422">
    <property type="entry name" value="MarR/SlyA-like"/>
</dbReference>
<dbReference type="Gene3D" id="1.10.10.10">
    <property type="entry name" value="Winged helix-like DNA-binding domain superfamily/Winged helix DNA-binding domain"/>
    <property type="match status" value="1"/>
</dbReference>
<evidence type="ECO:0000313" key="2">
    <source>
        <dbReference type="EMBL" id="MFC4135027.1"/>
    </source>
</evidence>
<protein>
    <submittedName>
        <fullName evidence="2">MarR family winged helix-turn-helix transcriptional regulator</fullName>
    </submittedName>
</protein>
<dbReference type="Proteomes" id="UP001595816">
    <property type="component" value="Unassembled WGS sequence"/>
</dbReference>
<reference evidence="3" key="1">
    <citation type="journal article" date="2019" name="Int. J. Syst. Evol. Microbiol.">
        <title>The Global Catalogue of Microorganisms (GCM) 10K type strain sequencing project: providing services to taxonomists for standard genome sequencing and annotation.</title>
        <authorList>
            <consortium name="The Broad Institute Genomics Platform"/>
            <consortium name="The Broad Institute Genome Sequencing Center for Infectious Disease"/>
            <person name="Wu L."/>
            <person name="Ma J."/>
        </authorList>
    </citation>
    <scope>NUCLEOTIDE SEQUENCE [LARGE SCALE GENOMIC DNA]</scope>
    <source>
        <strain evidence="3">CGMCC 4.7289</strain>
    </source>
</reference>
<dbReference type="SMART" id="SM00418">
    <property type="entry name" value="HTH_ARSR"/>
    <property type="match status" value="1"/>
</dbReference>
<keyword evidence="3" id="KW-1185">Reference proteome</keyword>
<proteinExistence type="predicted"/>
<dbReference type="SMART" id="SM00347">
    <property type="entry name" value="HTH_MARR"/>
    <property type="match status" value="1"/>
</dbReference>
<dbReference type="InterPro" id="IPR001845">
    <property type="entry name" value="HTH_ArsR_DNA-bd_dom"/>
</dbReference>
<dbReference type="RefSeq" id="WP_253762845.1">
    <property type="nucleotide sequence ID" value="NZ_JAMZDZ010000001.1"/>
</dbReference>
<dbReference type="InterPro" id="IPR000835">
    <property type="entry name" value="HTH_MarR-typ"/>
</dbReference>